<evidence type="ECO:0000256" key="1">
    <source>
        <dbReference type="SAM" id="Phobius"/>
    </source>
</evidence>
<dbReference type="AlphaFoldDB" id="F7VGH6"/>
<reference evidence="2 3" key="1">
    <citation type="journal article" date="2011" name="Biochem. Biophys. Res. Commun.">
        <title>Increased number of Arginine-based salt bridges contributes to the thermotolerance of thermotolerant acetic acid bacteria, Acetobacter tropicalis SKU1100.</title>
        <authorList>
            <person name="Matsutani M."/>
            <person name="Hirakawa H."/>
            <person name="Nishikura M."/>
            <person name="Soemphol W."/>
            <person name="Ali I.A.I."/>
            <person name="Yakushi T."/>
            <person name="Matsushita K."/>
        </authorList>
    </citation>
    <scope>NUCLEOTIDE SEQUENCE [LARGE SCALE GENOMIC DNA]</scope>
    <source>
        <strain evidence="2 3">NBRC 101654</strain>
    </source>
</reference>
<accession>F7VGH6</accession>
<dbReference type="EMBL" id="BABS01000094">
    <property type="protein sequence ID" value="GAA09471.1"/>
    <property type="molecule type" value="Genomic_DNA"/>
</dbReference>
<organism evidence="2 3">
    <name type="scientific">Acetobacter tropicalis NBRC 101654</name>
    <dbReference type="NCBI Taxonomy" id="749388"/>
    <lineage>
        <taxon>Bacteria</taxon>
        <taxon>Pseudomonadati</taxon>
        <taxon>Pseudomonadota</taxon>
        <taxon>Alphaproteobacteria</taxon>
        <taxon>Acetobacterales</taxon>
        <taxon>Acetobacteraceae</taxon>
        <taxon>Acetobacter</taxon>
    </lineage>
</organism>
<keyword evidence="1" id="KW-1133">Transmembrane helix</keyword>
<comment type="caution">
    <text evidence="2">The sequence shown here is derived from an EMBL/GenBank/DDBJ whole genome shotgun (WGS) entry which is preliminary data.</text>
</comment>
<proteinExistence type="predicted"/>
<evidence type="ECO:0000313" key="3">
    <source>
        <dbReference type="Proteomes" id="UP000004319"/>
    </source>
</evidence>
<sequence>MLVAAPATTGLADGALAAAALAVAVEDRVRFGFSAGGLVVMIVLLSVTCQTGRES</sequence>
<keyword evidence="1" id="KW-0812">Transmembrane</keyword>
<protein>
    <submittedName>
        <fullName evidence="2">Uncharacterized protein</fullName>
    </submittedName>
</protein>
<feature type="transmembrane region" description="Helical" evidence="1">
    <location>
        <begin position="32"/>
        <end position="49"/>
    </location>
</feature>
<gene>
    <name evidence="2" type="ORF">ATPR_2475</name>
</gene>
<dbReference type="Proteomes" id="UP000004319">
    <property type="component" value="Unassembled WGS sequence"/>
</dbReference>
<name>F7VGH6_9PROT</name>
<keyword evidence="1" id="KW-0472">Membrane</keyword>
<evidence type="ECO:0000313" key="2">
    <source>
        <dbReference type="EMBL" id="GAA09471.1"/>
    </source>
</evidence>